<dbReference type="SUPFAM" id="SSF48452">
    <property type="entry name" value="TPR-like"/>
    <property type="match status" value="1"/>
</dbReference>
<dbReference type="SUPFAM" id="SSF52540">
    <property type="entry name" value="P-loop containing nucleoside triphosphate hydrolases"/>
    <property type="match status" value="1"/>
</dbReference>
<dbReference type="Proteomes" id="UP001152320">
    <property type="component" value="Chromosome 6"/>
</dbReference>
<dbReference type="InterPro" id="IPR051191">
    <property type="entry name" value="DCAF12"/>
</dbReference>
<feature type="region of interest" description="Disordered" evidence="2">
    <location>
        <begin position="1026"/>
        <end position="1053"/>
    </location>
</feature>
<name>A0A9Q1C8W6_HOLLE</name>
<dbReference type="PANTHER" id="PTHR19860">
    <property type="entry name" value="DDB1- AND CUL4-ASSOCIATED FACTOR 12-RELATED"/>
    <property type="match status" value="1"/>
</dbReference>
<dbReference type="InterPro" id="IPR027417">
    <property type="entry name" value="P-loop_NTPase"/>
</dbReference>
<evidence type="ECO:0000256" key="1">
    <source>
        <dbReference type="ARBA" id="ARBA00022737"/>
    </source>
</evidence>
<keyword evidence="6" id="KW-1185">Reference proteome</keyword>
<reference evidence="5" key="1">
    <citation type="submission" date="2021-10" db="EMBL/GenBank/DDBJ databases">
        <title>Tropical sea cucumber genome reveals ecological adaptation and Cuvierian tubules defense mechanism.</title>
        <authorList>
            <person name="Chen T."/>
        </authorList>
    </citation>
    <scope>NUCLEOTIDE SEQUENCE</scope>
    <source>
        <strain evidence="5">Nanhai2018</strain>
        <tissue evidence="5">Muscle</tissue>
    </source>
</reference>
<evidence type="ECO:0000313" key="5">
    <source>
        <dbReference type="EMBL" id="KAJ8040161.1"/>
    </source>
</evidence>
<keyword evidence="1" id="KW-0677">Repeat</keyword>
<dbReference type="Gene3D" id="3.40.50.300">
    <property type="entry name" value="P-loop containing nucleotide triphosphate hydrolases"/>
    <property type="match status" value="1"/>
</dbReference>
<organism evidence="5 6">
    <name type="scientific">Holothuria leucospilota</name>
    <name type="common">Black long sea cucumber</name>
    <name type="synonym">Mertensiothuria leucospilota</name>
    <dbReference type="NCBI Taxonomy" id="206669"/>
    <lineage>
        <taxon>Eukaryota</taxon>
        <taxon>Metazoa</taxon>
        <taxon>Echinodermata</taxon>
        <taxon>Eleutherozoa</taxon>
        <taxon>Echinozoa</taxon>
        <taxon>Holothuroidea</taxon>
        <taxon>Aspidochirotacea</taxon>
        <taxon>Aspidochirotida</taxon>
        <taxon>Holothuriidae</taxon>
        <taxon>Holothuria</taxon>
    </lineage>
</organism>
<dbReference type="OrthoDB" id="2325716at2759"/>
<feature type="compositionally biased region" description="Acidic residues" evidence="2">
    <location>
        <begin position="1044"/>
        <end position="1053"/>
    </location>
</feature>
<feature type="compositionally biased region" description="Basic and acidic residues" evidence="2">
    <location>
        <begin position="1034"/>
        <end position="1043"/>
    </location>
</feature>
<dbReference type="InterPro" id="IPR011990">
    <property type="entry name" value="TPR-like_helical_dom_sf"/>
</dbReference>
<evidence type="ECO:0000313" key="6">
    <source>
        <dbReference type="Proteomes" id="UP001152320"/>
    </source>
</evidence>
<sequence>MGCGSSQSMTVPTGSSDYKYMVQRTWKEVDSTLDRKKQTKVVVTRSGWKTVRIFVSSTFKDFHAEREVLVKEVFPDLRQWCEKRRLHLVECDLRWGVPKDTTTEETLRMCLGEIDRCYQDNVMPFFLNLTSERCGWIPTAYDISASLAKEYRWVQGLSVTEMEILHGAYRSDNPNSLFMIRNSSFLSSVPAEFESDFLDPNPIACHKLDYLKTMLQQRLGDRVVWYDVEFAGVDEDGKVELSGLDKNFSKKIFEFFRDRINEQYPLVDANLNPEQQAKEAHESFLKSRGSVVLGRNQILEQIKDYVQDIGNNKPLILTGGAGTGKSSLTARVADVAQTMAMNKEIPGGGKDGWLVFYHFVGAVPGSTDLEKCLKRLLKELNAFNEATTPKNLEATCQLACGVLSNPKTRPLIVIVDALNQFDDDKSGSVLSWLPRKLAPQVRVILSMIDDTPPHKILAERSNNPVEIRVTPLDMQAREQIVTEMLGKYNKKLDQNQMLSLLSKKSSENPLWLSIACEELRVFGLFDKVTDKINSLDDGLLELLEQVFSRFEEENGGELLTATLCLLETSATGLLEIELLQILGDEDNLMPSDNAENEKEVKEKESREKSSKDIGPLPAYKWAVVFRALKPFIRPFGDSGEGRLDFYHRALSKAVRKKYFGAAGGAARYDQSWWHKKLADYFFDVNVIHRKVEELPTHLLAIKDIKRLKQFLTSWAVFDILYNEDYSTVLLKHWREGLGKDWQEVLEAEYTQCLERLETEENEGIVSREEVALRYEKVARVVAQSGKHVEALNLLNKTITIEENELGSRPERMVDLFALVCTIYDEKLKLYEYVDPSQKTELRPAIEYARKSIAIRETLEGDIHKYKLGRIFIQLAFNLQSWVEVGGDNSLSVEEAESEAKDNVEKAVSIFTELKADGYLADALMTKGVIQPRGSNEQVEYYKSALELCLQAYGENSVLTTRIYLNTGICYEDRRDYESAYDWFVKWQDVCEEVFGYHHPRTQRCRNCLSEGIYVGIKRRRDMMANNNALNSNQEMERRERIEDYLEDDSSEDE</sequence>
<feature type="domain" description="NACHT" evidence="3">
    <location>
        <begin position="314"/>
        <end position="486"/>
    </location>
</feature>
<evidence type="ECO:0000259" key="3">
    <source>
        <dbReference type="Pfam" id="PF05729"/>
    </source>
</evidence>
<dbReference type="Gene3D" id="1.25.40.10">
    <property type="entry name" value="Tetratricopeptide repeat domain"/>
    <property type="match status" value="1"/>
</dbReference>
<dbReference type="Pfam" id="PF05729">
    <property type="entry name" value="NACHT"/>
    <property type="match status" value="1"/>
</dbReference>
<proteinExistence type="predicted"/>
<dbReference type="GO" id="GO:0080008">
    <property type="term" value="C:Cul4-RING E3 ubiquitin ligase complex"/>
    <property type="evidence" value="ECO:0007669"/>
    <property type="project" value="TreeGrafter"/>
</dbReference>
<feature type="domain" description="DUF4062" evidence="4">
    <location>
        <begin position="52"/>
        <end position="145"/>
    </location>
</feature>
<dbReference type="InterPro" id="IPR007111">
    <property type="entry name" value="NACHT_NTPase"/>
</dbReference>
<dbReference type="EMBL" id="JAIZAY010000006">
    <property type="protein sequence ID" value="KAJ8040161.1"/>
    <property type="molecule type" value="Genomic_DNA"/>
</dbReference>
<dbReference type="AlphaFoldDB" id="A0A9Q1C8W6"/>
<accession>A0A9Q1C8W6</accession>
<dbReference type="InterPro" id="IPR025139">
    <property type="entry name" value="DUF4062"/>
</dbReference>
<feature type="region of interest" description="Disordered" evidence="2">
    <location>
        <begin position="589"/>
        <end position="612"/>
    </location>
</feature>
<evidence type="ECO:0000259" key="4">
    <source>
        <dbReference type="Pfam" id="PF13271"/>
    </source>
</evidence>
<gene>
    <name evidence="5" type="ORF">HOLleu_14381</name>
</gene>
<dbReference type="Pfam" id="PF13271">
    <property type="entry name" value="DUF4062"/>
    <property type="match status" value="1"/>
</dbReference>
<protein>
    <submittedName>
        <fullName evidence="5">Telomerase protein component 1</fullName>
    </submittedName>
</protein>
<evidence type="ECO:0000256" key="2">
    <source>
        <dbReference type="SAM" id="MobiDB-lite"/>
    </source>
</evidence>
<dbReference type="PANTHER" id="PTHR19860:SF14">
    <property type="entry name" value="DUF4062 DOMAIN-CONTAINING PROTEIN"/>
    <property type="match status" value="1"/>
</dbReference>
<comment type="caution">
    <text evidence="5">The sequence shown here is derived from an EMBL/GenBank/DDBJ whole genome shotgun (WGS) entry which is preliminary data.</text>
</comment>
<feature type="compositionally biased region" description="Basic and acidic residues" evidence="2">
    <location>
        <begin position="595"/>
        <end position="611"/>
    </location>
</feature>